<proteinExistence type="predicted"/>
<organism evidence="1 2">
    <name type="scientific">Fusarium decemcellulare</name>
    <dbReference type="NCBI Taxonomy" id="57161"/>
    <lineage>
        <taxon>Eukaryota</taxon>
        <taxon>Fungi</taxon>
        <taxon>Dikarya</taxon>
        <taxon>Ascomycota</taxon>
        <taxon>Pezizomycotina</taxon>
        <taxon>Sordariomycetes</taxon>
        <taxon>Hypocreomycetidae</taxon>
        <taxon>Hypocreales</taxon>
        <taxon>Nectriaceae</taxon>
        <taxon>Fusarium</taxon>
        <taxon>Fusarium decemcellulare species complex</taxon>
    </lineage>
</organism>
<evidence type="ECO:0000313" key="1">
    <source>
        <dbReference type="EMBL" id="KAJ3500709.1"/>
    </source>
</evidence>
<keyword evidence="2" id="KW-1185">Reference proteome</keyword>
<name>A0ACC1RBS0_9HYPO</name>
<reference evidence="1" key="1">
    <citation type="submission" date="2022-08" db="EMBL/GenBank/DDBJ databases">
        <title>Genome Sequence of Fusarium decemcellulare.</title>
        <authorList>
            <person name="Buettner E."/>
        </authorList>
    </citation>
    <scope>NUCLEOTIDE SEQUENCE</scope>
    <source>
        <strain evidence="1">Babe19</strain>
    </source>
</reference>
<sequence>MDTHNSRVDIKPQPSAVYPEPGDADMERLDYGVAVDPRSSGPDDGGQSKTKTRGKLSRAAKANTRRPKRPDSATNDRKTKVSKPSPASRNGSNRKILSSTVVNTKTCPHCDLGFSDNGSLQKHINVMHKRPFICVFHFAGCDKIFANKNEWKRHVWAQHLNLHYWLCTNGTCGYSSNQDEGSATDPTHGRIFRRKDLFTQHIRRMHAPEAVAKAGKKDKNLPADWVAKEKAMQTAAARQRCELPTHMRCPAEGCRLEFNNHQKTWDNRMEHVAIHLERAANNEEPPVVFGGVGDEALTDWASSVQVIEWGVMGGWKMCQPLKAARVEISQLSNIDDTLDEDAEGEECY</sequence>
<gene>
    <name evidence="1" type="ORF">NM208_g17086</name>
</gene>
<accession>A0ACC1RBS0</accession>
<protein>
    <submittedName>
        <fullName evidence="1">Uncharacterized protein</fullName>
    </submittedName>
</protein>
<dbReference type="EMBL" id="JANRMS010005825">
    <property type="protein sequence ID" value="KAJ3500709.1"/>
    <property type="molecule type" value="Genomic_DNA"/>
</dbReference>
<dbReference type="Proteomes" id="UP001148629">
    <property type="component" value="Unassembled WGS sequence"/>
</dbReference>
<evidence type="ECO:0000313" key="2">
    <source>
        <dbReference type="Proteomes" id="UP001148629"/>
    </source>
</evidence>
<comment type="caution">
    <text evidence="1">The sequence shown here is derived from an EMBL/GenBank/DDBJ whole genome shotgun (WGS) entry which is preliminary data.</text>
</comment>